<reference evidence="1 2" key="1">
    <citation type="journal article" date="2013" name="PLoS ONE">
        <title>Assembly-driven community genomics of a hypersaline microbial ecosystem.</title>
        <authorList>
            <person name="Podell S."/>
            <person name="Ugalde J.A."/>
            <person name="Narasingarao P."/>
            <person name="Banfield J.F."/>
            <person name="Heidelberg K.B."/>
            <person name="Allen E.E."/>
        </authorList>
    </citation>
    <scope>NUCLEOTIDE SEQUENCE [LARGE SCALE GENOMIC DNA]</scope>
    <source>
        <strain evidence="2">J07HQW2</strain>
    </source>
</reference>
<gene>
    <name evidence="1" type="ORF">J07HQW2_00482</name>
</gene>
<sequence length="164" mass="18125">MEPSYNFVTKMTEKAEGIGIESLFENIFDRLNHVAEVYVAHLPSASEVTKLHITVRTGEADSMKQYLDVTTADKVMIDIGDAEPLLLPFDAMATVDGPGHIQGIEGTTVYLADNARSAESRELEVGLSVLRQKLAGMCPCCDDEVDTLRDHYTGMSPCREEEWV</sequence>
<protein>
    <submittedName>
        <fullName evidence="1">Uncharacterized protein</fullName>
    </submittedName>
</protein>
<accession>U1NBM4</accession>
<dbReference type="eggNOG" id="arCOG12153">
    <property type="taxonomic scope" value="Archaea"/>
</dbReference>
<dbReference type="Proteomes" id="UP000030710">
    <property type="component" value="Unassembled WGS sequence"/>
</dbReference>
<name>U1NBM4_9EURY</name>
<organism evidence="1 2">
    <name type="scientific">Haloquadratum walsbyi J07HQW2</name>
    <dbReference type="NCBI Taxonomy" id="1238425"/>
    <lineage>
        <taxon>Archaea</taxon>
        <taxon>Methanobacteriati</taxon>
        <taxon>Methanobacteriota</taxon>
        <taxon>Stenosarchaea group</taxon>
        <taxon>Halobacteria</taxon>
        <taxon>Halobacteriales</taxon>
        <taxon>Haloferacaceae</taxon>
        <taxon>Haloquadratum</taxon>
    </lineage>
</organism>
<evidence type="ECO:0000313" key="1">
    <source>
        <dbReference type="EMBL" id="ERG94048.1"/>
    </source>
</evidence>
<dbReference type="STRING" id="1238425.J07HQW2_00482"/>
<proteinExistence type="predicted"/>
<dbReference type="AlphaFoldDB" id="U1NBM4"/>
<dbReference type="EMBL" id="KE356561">
    <property type="protein sequence ID" value="ERG94048.1"/>
    <property type="molecule type" value="Genomic_DNA"/>
</dbReference>
<evidence type="ECO:0000313" key="2">
    <source>
        <dbReference type="Proteomes" id="UP000030710"/>
    </source>
</evidence>
<dbReference type="HOGENOM" id="CLU_1472055_0_0_2"/>